<dbReference type="Proteomes" id="UP000063699">
    <property type="component" value="Chromosome"/>
</dbReference>
<name>A0A0N7F4U0_9PSEU</name>
<organism evidence="1 2">
    <name type="scientific">Kibdelosporangium phytohabitans</name>
    <dbReference type="NCBI Taxonomy" id="860235"/>
    <lineage>
        <taxon>Bacteria</taxon>
        <taxon>Bacillati</taxon>
        <taxon>Actinomycetota</taxon>
        <taxon>Actinomycetes</taxon>
        <taxon>Pseudonocardiales</taxon>
        <taxon>Pseudonocardiaceae</taxon>
        <taxon>Kibdelosporangium</taxon>
    </lineage>
</organism>
<evidence type="ECO:0000313" key="2">
    <source>
        <dbReference type="Proteomes" id="UP000063699"/>
    </source>
</evidence>
<sequence>MARAITRGELHRVRRVNQVSGWRYSPNEHGRRPCACPVCLPRGAFKAADIRARYGDPPMPTKPELVAQMTAATTPDEIGEALWSLAARNRGDAKDLVYLLTHSDPSVRAELANTLVAYRDRQAIELCGS</sequence>
<reference evidence="1 2" key="1">
    <citation type="submission" date="2015-07" db="EMBL/GenBank/DDBJ databases">
        <title>Genome sequencing of Kibdelosporangium phytohabitans.</title>
        <authorList>
            <person name="Qin S."/>
            <person name="Xing K."/>
        </authorList>
    </citation>
    <scope>NUCLEOTIDE SEQUENCE [LARGE SCALE GENOMIC DNA]</scope>
    <source>
        <strain evidence="1 2">KLBMP1111</strain>
    </source>
</reference>
<dbReference type="EMBL" id="CP012752">
    <property type="protein sequence ID" value="ALG12367.1"/>
    <property type="molecule type" value="Genomic_DNA"/>
</dbReference>
<dbReference type="RefSeq" id="WP_054294262.1">
    <property type="nucleotide sequence ID" value="NZ_CP012752.1"/>
</dbReference>
<accession>A0A0N7F4U0</accession>
<dbReference type="KEGG" id="kphy:AOZ06_40830"/>
<protein>
    <recommendedName>
        <fullName evidence="3">HEAT repeat domain-containing protein</fullName>
    </recommendedName>
</protein>
<keyword evidence="2" id="KW-1185">Reference proteome</keyword>
<evidence type="ECO:0000313" key="1">
    <source>
        <dbReference type="EMBL" id="ALG12367.1"/>
    </source>
</evidence>
<dbReference type="OrthoDB" id="275217at2"/>
<evidence type="ECO:0008006" key="3">
    <source>
        <dbReference type="Google" id="ProtNLM"/>
    </source>
</evidence>
<dbReference type="STRING" id="860235.AOZ06_40830"/>
<dbReference type="AlphaFoldDB" id="A0A0N7F4U0"/>
<gene>
    <name evidence="1" type="ORF">AOZ06_40830</name>
</gene>
<proteinExistence type="predicted"/>